<protein>
    <submittedName>
        <fullName evidence="2">Metallophosphoesterase</fullName>
    </submittedName>
</protein>
<feature type="domain" description="Calcineurin-like phosphoesterase" evidence="1">
    <location>
        <begin position="6"/>
        <end position="199"/>
    </location>
</feature>
<dbReference type="SUPFAM" id="SSF56300">
    <property type="entry name" value="Metallo-dependent phosphatases"/>
    <property type="match status" value="1"/>
</dbReference>
<dbReference type="Proteomes" id="UP000824111">
    <property type="component" value="Unassembled WGS sequence"/>
</dbReference>
<organism evidence="2 3">
    <name type="scientific">Candidatus Avimonoglobus intestinipullorum</name>
    <dbReference type="NCBI Taxonomy" id="2840699"/>
    <lineage>
        <taxon>Bacteria</taxon>
        <taxon>Bacillati</taxon>
        <taxon>Bacillota</taxon>
        <taxon>Clostridia</taxon>
        <taxon>Eubacteriales</taxon>
        <taxon>Candidatus Avimonoglobus</taxon>
    </lineage>
</organism>
<name>A0A9D1LU14_9FIRM</name>
<evidence type="ECO:0000259" key="1">
    <source>
        <dbReference type="Pfam" id="PF00149"/>
    </source>
</evidence>
<dbReference type="PANTHER" id="PTHR31302">
    <property type="entry name" value="TRANSMEMBRANE PROTEIN WITH METALLOPHOSPHOESTERASE DOMAIN-RELATED"/>
    <property type="match status" value="1"/>
</dbReference>
<dbReference type="Gene3D" id="3.60.21.10">
    <property type="match status" value="1"/>
</dbReference>
<dbReference type="PIRSF" id="PIRSF033094">
    <property type="entry name" value="Pesterase_CT488"/>
    <property type="match status" value="1"/>
</dbReference>
<comment type="caution">
    <text evidence="2">The sequence shown here is derived from an EMBL/GenBank/DDBJ whole genome shotgun (WGS) entry which is preliminary data.</text>
</comment>
<accession>A0A9D1LU14</accession>
<dbReference type="PANTHER" id="PTHR31302:SF22">
    <property type="entry name" value="PHOSPHOESTERASE"/>
    <property type="match status" value="1"/>
</dbReference>
<reference evidence="2" key="2">
    <citation type="journal article" date="2021" name="PeerJ">
        <title>Extensive microbial diversity within the chicken gut microbiome revealed by metagenomics and culture.</title>
        <authorList>
            <person name="Gilroy R."/>
            <person name="Ravi A."/>
            <person name="Getino M."/>
            <person name="Pursley I."/>
            <person name="Horton D.L."/>
            <person name="Alikhan N.F."/>
            <person name="Baker D."/>
            <person name="Gharbi K."/>
            <person name="Hall N."/>
            <person name="Watson M."/>
            <person name="Adriaenssens E.M."/>
            <person name="Foster-Nyarko E."/>
            <person name="Jarju S."/>
            <person name="Secka A."/>
            <person name="Antonio M."/>
            <person name="Oren A."/>
            <person name="Chaudhuri R.R."/>
            <person name="La Ragione R."/>
            <person name="Hildebrand F."/>
            <person name="Pallen M.J."/>
        </authorList>
    </citation>
    <scope>NUCLEOTIDE SEQUENCE</scope>
    <source>
        <strain evidence="2">ChiSjej4B22-9803</strain>
    </source>
</reference>
<dbReference type="InterPro" id="IPR029052">
    <property type="entry name" value="Metallo-depent_PP-like"/>
</dbReference>
<sequence>MALFTISDLHLPLGVNKPMDIFGPQWENYVARLEEHWQDCVKPEDVVVLPGDFSWATYLEESVRDFAFLNRLNGRKILLKGNHDYWWTTLHKMRTFIAAQGFSGIDFLQNNSYMYQKTAICGTRGWAWAKEMAAEDQKIYNRELNRLELSIQSALRQEPEEVLVFLHYPPVLADDFHTPMAELLQRYGVKRCIYGHIHASGSRYAFEGTAGNVQYTLVSCDFRGFYPIQLCE</sequence>
<gene>
    <name evidence="2" type="ORF">IAB04_01025</name>
</gene>
<dbReference type="Pfam" id="PF00149">
    <property type="entry name" value="Metallophos"/>
    <property type="match status" value="1"/>
</dbReference>
<reference evidence="2" key="1">
    <citation type="submission" date="2020-10" db="EMBL/GenBank/DDBJ databases">
        <authorList>
            <person name="Gilroy R."/>
        </authorList>
    </citation>
    <scope>NUCLEOTIDE SEQUENCE</scope>
    <source>
        <strain evidence="2">ChiSjej4B22-9803</strain>
    </source>
</reference>
<dbReference type="GO" id="GO:0016787">
    <property type="term" value="F:hydrolase activity"/>
    <property type="evidence" value="ECO:0007669"/>
    <property type="project" value="InterPro"/>
</dbReference>
<dbReference type="InterPro" id="IPR051158">
    <property type="entry name" value="Metallophosphoesterase_sf"/>
</dbReference>
<evidence type="ECO:0000313" key="2">
    <source>
        <dbReference type="EMBL" id="HIU47925.1"/>
    </source>
</evidence>
<proteinExistence type="predicted"/>
<dbReference type="AlphaFoldDB" id="A0A9D1LU14"/>
<dbReference type="EMBL" id="DVND01000020">
    <property type="protein sequence ID" value="HIU47925.1"/>
    <property type="molecule type" value="Genomic_DNA"/>
</dbReference>
<dbReference type="InterPro" id="IPR014578">
    <property type="entry name" value="Pesterase_CT488"/>
</dbReference>
<dbReference type="InterPro" id="IPR004843">
    <property type="entry name" value="Calcineurin-like_PHP"/>
</dbReference>
<evidence type="ECO:0000313" key="3">
    <source>
        <dbReference type="Proteomes" id="UP000824111"/>
    </source>
</evidence>